<proteinExistence type="predicted"/>
<dbReference type="EMBL" id="JACONT010000007">
    <property type="protein sequence ID" value="MBC3941095.1"/>
    <property type="molecule type" value="Genomic_DNA"/>
</dbReference>
<accession>A0ABR7AKV6</accession>
<dbReference type="Proteomes" id="UP000597613">
    <property type="component" value="Unassembled WGS sequence"/>
</dbReference>
<comment type="caution">
    <text evidence="1">The sequence shown here is derived from an EMBL/GenBank/DDBJ whole genome shotgun (WGS) entry which is preliminary data.</text>
</comment>
<evidence type="ECO:0000313" key="1">
    <source>
        <dbReference type="EMBL" id="MBC3941095.1"/>
    </source>
</evidence>
<name>A0ABR7AKV6_9SPHN</name>
<gene>
    <name evidence="1" type="ORF">H8S47_05275</name>
</gene>
<sequence length="59" mass="6470">MDMIYIGMVGMGADSLPRYDTGAALRLHCKIPASTGLTRRNADRRAHGVGVRLRMPNVE</sequence>
<dbReference type="RefSeq" id="WP_187502867.1">
    <property type="nucleotide sequence ID" value="NZ_CP162536.1"/>
</dbReference>
<protein>
    <submittedName>
        <fullName evidence="1">Uncharacterized protein</fullName>
    </submittedName>
</protein>
<reference evidence="1 2" key="1">
    <citation type="submission" date="2020-08" db="EMBL/GenBank/DDBJ databases">
        <title>Putative novel bacterial strains isolated from necrotic wheat leaf tissues caused by Xanthomonas translucens.</title>
        <authorList>
            <person name="Tambong J.T."/>
        </authorList>
    </citation>
    <scope>NUCLEOTIDE SEQUENCE [LARGE SCALE GENOMIC DNA]</scope>
    <source>
        <strain evidence="2">DOAB 1063</strain>
    </source>
</reference>
<evidence type="ECO:0000313" key="2">
    <source>
        <dbReference type="Proteomes" id="UP000597613"/>
    </source>
</evidence>
<keyword evidence="2" id="KW-1185">Reference proteome</keyword>
<organism evidence="1 2">
    <name type="scientific">Sphingomonas albertensis</name>
    <dbReference type="NCBI Taxonomy" id="2762591"/>
    <lineage>
        <taxon>Bacteria</taxon>
        <taxon>Pseudomonadati</taxon>
        <taxon>Pseudomonadota</taxon>
        <taxon>Alphaproteobacteria</taxon>
        <taxon>Sphingomonadales</taxon>
        <taxon>Sphingomonadaceae</taxon>
        <taxon>Sphingomonas</taxon>
    </lineage>
</organism>